<keyword evidence="1" id="KW-0732">Signal</keyword>
<dbReference type="AlphaFoldDB" id="A0A9E7F621"/>
<evidence type="ECO:0000313" key="3">
    <source>
        <dbReference type="Proteomes" id="UP001055439"/>
    </source>
</evidence>
<sequence>MFRDSNCLILNFLSLVGCGTHKWASGTSHPALPSSHTRTVRVWPRSDRGLQLPPPFPRSLWRRWQSPRSGRVVACVSSHACMKKFTCKSSGFLKFIEIRCDPKQRLETPLVAPEADTFWEKTMNREIESLITIQESRGNNLCVLLQLHKTHLGGITIFEVAMTPTQIKFREKSQWAINDCVGHSAT</sequence>
<dbReference type="PROSITE" id="PS51257">
    <property type="entry name" value="PROKAR_LIPOPROTEIN"/>
    <property type="match status" value="1"/>
</dbReference>
<feature type="chain" id="PRO_5038716662" evidence="1">
    <location>
        <begin position="19"/>
        <end position="186"/>
    </location>
</feature>
<evidence type="ECO:0000256" key="1">
    <source>
        <dbReference type="SAM" id="SignalP"/>
    </source>
</evidence>
<organism evidence="2 3">
    <name type="scientific">Musa troglodytarum</name>
    <name type="common">fe'i banana</name>
    <dbReference type="NCBI Taxonomy" id="320322"/>
    <lineage>
        <taxon>Eukaryota</taxon>
        <taxon>Viridiplantae</taxon>
        <taxon>Streptophyta</taxon>
        <taxon>Embryophyta</taxon>
        <taxon>Tracheophyta</taxon>
        <taxon>Spermatophyta</taxon>
        <taxon>Magnoliopsida</taxon>
        <taxon>Liliopsida</taxon>
        <taxon>Zingiberales</taxon>
        <taxon>Musaceae</taxon>
        <taxon>Musa</taxon>
    </lineage>
</organism>
<reference evidence="2" key="1">
    <citation type="submission" date="2022-05" db="EMBL/GenBank/DDBJ databases">
        <title>The Musa troglodytarum L. genome provides insights into the mechanism of non-climacteric behaviour and enrichment of carotenoids.</title>
        <authorList>
            <person name="Wang J."/>
        </authorList>
    </citation>
    <scope>NUCLEOTIDE SEQUENCE</scope>
    <source>
        <tissue evidence="2">Leaf</tissue>
    </source>
</reference>
<gene>
    <name evidence="2" type="ORF">MUK42_28463</name>
</gene>
<proteinExistence type="predicted"/>
<protein>
    <submittedName>
        <fullName evidence="2">Uncharacterized protein</fullName>
    </submittedName>
</protein>
<accession>A0A9E7F621</accession>
<evidence type="ECO:0000313" key="2">
    <source>
        <dbReference type="EMBL" id="URD90580.1"/>
    </source>
</evidence>
<dbReference type="EMBL" id="CP097504">
    <property type="protein sequence ID" value="URD90580.1"/>
    <property type="molecule type" value="Genomic_DNA"/>
</dbReference>
<feature type="signal peptide" evidence="1">
    <location>
        <begin position="1"/>
        <end position="18"/>
    </location>
</feature>
<name>A0A9E7F621_9LILI</name>
<keyword evidence="3" id="KW-1185">Reference proteome</keyword>
<dbReference type="Proteomes" id="UP001055439">
    <property type="component" value="Chromosome 2"/>
</dbReference>